<accession>A0A371F4W6</accession>
<evidence type="ECO:0000313" key="1">
    <source>
        <dbReference type="EMBL" id="RDX73275.1"/>
    </source>
</evidence>
<dbReference type="SUPFAM" id="SSF52540">
    <property type="entry name" value="P-loop containing nucleoside triphosphate hydrolases"/>
    <property type="match status" value="1"/>
</dbReference>
<protein>
    <submittedName>
        <fullName evidence="1">Uncharacterized protein</fullName>
    </submittedName>
</protein>
<organism evidence="1 2">
    <name type="scientific">Mucuna pruriens</name>
    <name type="common">Velvet bean</name>
    <name type="synonym">Dolichos pruriens</name>
    <dbReference type="NCBI Taxonomy" id="157652"/>
    <lineage>
        <taxon>Eukaryota</taxon>
        <taxon>Viridiplantae</taxon>
        <taxon>Streptophyta</taxon>
        <taxon>Embryophyta</taxon>
        <taxon>Tracheophyta</taxon>
        <taxon>Spermatophyta</taxon>
        <taxon>Magnoliopsida</taxon>
        <taxon>eudicotyledons</taxon>
        <taxon>Gunneridae</taxon>
        <taxon>Pentapetalae</taxon>
        <taxon>rosids</taxon>
        <taxon>fabids</taxon>
        <taxon>Fabales</taxon>
        <taxon>Fabaceae</taxon>
        <taxon>Papilionoideae</taxon>
        <taxon>50 kb inversion clade</taxon>
        <taxon>NPAAA clade</taxon>
        <taxon>indigoferoid/millettioid clade</taxon>
        <taxon>Phaseoleae</taxon>
        <taxon>Mucuna</taxon>
    </lineage>
</organism>
<keyword evidence="2" id="KW-1185">Reference proteome</keyword>
<dbReference type="InterPro" id="IPR027417">
    <property type="entry name" value="P-loop_NTPase"/>
</dbReference>
<evidence type="ECO:0000313" key="2">
    <source>
        <dbReference type="Proteomes" id="UP000257109"/>
    </source>
</evidence>
<sequence length="80" mass="9279">MLVRTRLCYLKALIILDNVDQLEQLEKLALHPNYLESSYSHILINCGVNKVYNVQLLDKNIALQLLCQKAFKFDDICARI</sequence>
<comment type="caution">
    <text evidence="1">The sequence shown here is derived from an EMBL/GenBank/DDBJ whole genome shotgun (WGS) entry which is preliminary data.</text>
</comment>
<gene>
    <name evidence="1" type="ORF">CR513_47149</name>
</gene>
<dbReference type="AlphaFoldDB" id="A0A371F4W6"/>
<reference evidence="1" key="1">
    <citation type="submission" date="2018-05" db="EMBL/GenBank/DDBJ databases">
        <title>Draft genome of Mucuna pruriens seed.</title>
        <authorList>
            <person name="Nnadi N.E."/>
            <person name="Vos R."/>
            <person name="Hasami M.H."/>
            <person name="Devisetty U.K."/>
            <person name="Aguiy J.C."/>
        </authorList>
    </citation>
    <scope>NUCLEOTIDE SEQUENCE [LARGE SCALE GENOMIC DNA]</scope>
    <source>
        <strain evidence="1">JCA_2017</strain>
    </source>
</reference>
<proteinExistence type="predicted"/>
<dbReference type="Proteomes" id="UP000257109">
    <property type="component" value="Unassembled WGS sequence"/>
</dbReference>
<name>A0A371F4W6_MUCPR</name>
<dbReference type="OrthoDB" id="1930487at2759"/>
<dbReference type="EMBL" id="QJKJ01010583">
    <property type="protein sequence ID" value="RDX73275.1"/>
    <property type="molecule type" value="Genomic_DNA"/>
</dbReference>
<feature type="non-terminal residue" evidence="1">
    <location>
        <position position="1"/>
    </location>
</feature>